<feature type="active site" description="Proton donor/acceptor" evidence="1">
    <location>
        <position position="369"/>
    </location>
</feature>
<name>A0AAD5P9B0_9FUNG</name>
<dbReference type="EMBL" id="JAIXMP010000037">
    <property type="protein sequence ID" value="KAI9248880.1"/>
    <property type="molecule type" value="Genomic_DNA"/>
</dbReference>
<organism evidence="4 5">
    <name type="scientific">Phascolomyces articulosus</name>
    <dbReference type="NCBI Taxonomy" id="60185"/>
    <lineage>
        <taxon>Eukaryota</taxon>
        <taxon>Fungi</taxon>
        <taxon>Fungi incertae sedis</taxon>
        <taxon>Mucoromycota</taxon>
        <taxon>Mucoromycotina</taxon>
        <taxon>Mucoromycetes</taxon>
        <taxon>Mucorales</taxon>
        <taxon>Lichtheimiaceae</taxon>
        <taxon>Phascolomyces</taxon>
    </lineage>
</organism>
<dbReference type="PANTHER" id="PTHR12415">
    <property type="entry name" value="TYROSYL-DNA PHOSPHODIESTERASE 1"/>
    <property type="match status" value="1"/>
</dbReference>
<reference evidence="4" key="2">
    <citation type="submission" date="2023-02" db="EMBL/GenBank/DDBJ databases">
        <authorList>
            <consortium name="DOE Joint Genome Institute"/>
            <person name="Mondo S.J."/>
            <person name="Chang Y."/>
            <person name="Wang Y."/>
            <person name="Ahrendt S."/>
            <person name="Andreopoulos W."/>
            <person name="Barry K."/>
            <person name="Beard J."/>
            <person name="Benny G.L."/>
            <person name="Blankenship S."/>
            <person name="Bonito G."/>
            <person name="Cuomo C."/>
            <person name="Desiro A."/>
            <person name="Gervers K.A."/>
            <person name="Hundley H."/>
            <person name="Kuo A."/>
            <person name="LaButti K."/>
            <person name="Lang B.F."/>
            <person name="Lipzen A."/>
            <person name="O'Donnell K."/>
            <person name="Pangilinan J."/>
            <person name="Reynolds N."/>
            <person name="Sandor L."/>
            <person name="Smith M.W."/>
            <person name="Tsang A."/>
            <person name="Grigoriev I.V."/>
            <person name="Stajich J.E."/>
            <person name="Spatafora J.W."/>
        </authorList>
    </citation>
    <scope>NUCLEOTIDE SEQUENCE</scope>
    <source>
        <strain evidence="4">RSA 2281</strain>
    </source>
</reference>
<feature type="binding site" evidence="2">
    <location>
        <position position="371"/>
    </location>
    <ligand>
        <name>substrate</name>
    </ligand>
</feature>
<dbReference type="InterPro" id="IPR010347">
    <property type="entry name" value="Tdp1"/>
</dbReference>
<dbReference type="Gene3D" id="3.30.870.10">
    <property type="entry name" value="Endonuclease Chain A"/>
    <property type="match status" value="2"/>
</dbReference>
<sequence length="476" mass="52972">MSLGKPVEKLTAREVLLGQSSSSTKRPFPSDKTSSSSNVERPLKIPTLPGPTRYWDGVVKLTYVTGFTGPNFIRFEDIVQRNGVKKAVLTAMVVSTDWIEQQFPASANICIVLHGRPAMSRQMSSNRIFIMPPMKDDKFGVFHPKLMLLVHESSLRVVIGSANLEPYDYKDLENVVFIQDFPLLKTKPLDSKTQLKPFAREIYDLLGHMQVPSSVQAELFKYDFSRAKAHIVASVSGVFEGDQYSRYGHARLAKVIKELGAADPNRPPQVEMQTSSLGGLNVSYLNELYRSFSGIEPYANGSKPPRQTKSGTLPPIDVIYPTTDTVNDSRLGPPGASTICLNTSSWRKPTFPKQVMCDAISHRPGTLMHSKYIVTTLKSNKTTPSSSSSSKSDDTTATNNKELKGWVYCGSHNATMAAWGKLSISKDTKKPKMAINNWELGVVIPLYEDSDIPVTYRRPPPRYKPSQNAWTQDMSW</sequence>
<proteinExistence type="predicted"/>
<dbReference type="GO" id="GO:0005634">
    <property type="term" value="C:nucleus"/>
    <property type="evidence" value="ECO:0007669"/>
    <property type="project" value="InterPro"/>
</dbReference>
<dbReference type="SUPFAM" id="SSF56024">
    <property type="entry name" value="Phospholipase D/nuclease"/>
    <property type="match status" value="2"/>
</dbReference>
<evidence type="ECO:0000313" key="4">
    <source>
        <dbReference type="EMBL" id="KAI9248880.1"/>
    </source>
</evidence>
<feature type="compositionally biased region" description="Polar residues" evidence="3">
    <location>
        <begin position="18"/>
        <end position="39"/>
    </location>
</feature>
<gene>
    <name evidence="4" type="ORF">BDA99DRAFT_524730</name>
</gene>
<protein>
    <submittedName>
        <fullName evidence="4">Tyrosyl-DNA phosphodiesterase I</fullName>
    </submittedName>
</protein>
<reference evidence="4" key="1">
    <citation type="journal article" date="2022" name="IScience">
        <title>Evolution of zygomycete secretomes and the origins of terrestrial fungal ecologies.</title>
        <authorList>
            <person name="Chang Y."/>
            <person name="Wang Y."/>
            <person name="Mondo S."/>
            <person name="Ahrendt S."/>
            <person name="Andreopoulos W."/>
            <person name="Barry K."/>
            <person name="Beard J."/>
            <person name="Benny G.L."/>
            <person name="Blankenship S."/>
            <person name="Bonito G."/>
            <person name="Cuomo C."/>
            <person name="Desiro A."/>
            <person name="Gervers K.A."/>
            <person name="Hundley H."/>
            <person name="Kuo A."/>
            <person name="LaButti K."/>
            <person name="Lang B.F."/>
            <person name="Lipzen A."/>
            <person name="O'Donnell K."/>
            <person name="Pangilinan J."/>
            <person name="Reynolds N."/>
            <person name="Sandor L."/>
            <person name="Smith M.E."/>
            <person name="Tsang A."/>
            <person name="Grigoriev I.V."/>
            <person name="Stajich J.E."/>
            <person name="Spatafora J.W."/>
        </authorList>
    </citation>
    <scope>NUCLEOTIDE SEQUENCE</scope>
    <source>
        <strain evidence="4">RSA 2281</strain>
    </source>
</reference>
<evidence type="ECO:0000313" key="5">
    <source>
        <dbReference type="Proteomes" id="UP001209540"/>
    </source>
</evidence>
<accession>A0AAD5P9B0</accession>
<feature type="active site" description="Nucleophile" evidence="1">
    <location>
        <position position="143"/>
    </location>
</feature>
<feature type="binding site" evidence="2">
    <location>
        <position position="145"/>
    </location>
    <ligand>
        <name>substrate</name>
    </ligand>
</feature>
<dbReference type="CDD" id="cd09123">
    <property type="entry name" value="PLDc_Tdp1_2"/>
    <property type="match status" value="1"/>
</dbReference>
<keyword evidence="5" id="KW-1185">Reference proteome</keyword>
<evidence type="ECO:0000256" key="3">
    <source>
        <dbReference type="SAM" id="MobiDB-lite"/>
    </source>
</evidence>
<evidence type="ECO:0000256" key="1">
    <source>
        <dbReference type="PIRSR" id="PIRSR610347-1"/>
    </source>
</evidence>
<dbReference type="Proteomes" id="UP001209540">
    <property type="component" value="Unassembled WGS sequence"/>
</dbReference>
<dbReference type="CDD" id="cd09122">
    <property type="entry name" value="PLDc_Tdp1_1"/>
    <property type="match status" value="1"/>
</dbReference>
<dbReference type="AlphaFoldDB" id="A0AAD5P9B0"/>
<dbReference type="GO" id="GO:0008081">
    <property type="term" value="F:phosphoric diester hydrolase activity"/>
    <property type="evidence" value="ECO:0007669"/>
    <property type="project" value="InterPro"/>
</dbReference>
<evidence type="ECO:0000256" key="2">
    <source>
        <dbReference type="PIRSR" id="PIRSR610347-2"/>
    </source>
</evidence>
<feature type="region of interest" description="Disordered" evidence="3">
    <location>
        <begin position="15"/>
        <end position="43"/>
    </location>
</feature>
<dbReference type="GO" id="GO:0006281">
    <property type="term" value="P:DNA repair"/>
    <property type="evidence" value="ECO:0007669"/>
    <property type="project" value="InterPro"/>
</dbReference>
<comment type="caution">
    <text evidence="4">The sequence shown here is derived from an EMBL/GenBank/DDBJ whole genome shotgun (WGS) entry which is preliminary data.</text>
</comment>
<dbReference type="Pfam" id="PF06087">
    <property type="entry name" value="Tyr-DNA_phospho"/>
    <property type="match status" value="1"/>
</dbReference>
<feature type="region of interest" description="Disordered" evidence="3">
    <location>
        <begin position="378"/>
        <end position="397"/>
    </location>
</feature>